<proteinExistence type="predicted"/>
<organism evidence="2 3">
    <name type="scientific">Stenotrophomonas maltophilia</name>
    <name type="common">Pseudomonas maltophilia</name>
    <name type="synonym">Xanthomonas maltophilia</name>
    <dbReference type="NCBI Taxonomy" id="40324"/>
    <lineage>
        <taxon>Bacteria</taxon>
        <taxon>Pseudomonadati</taxon>
        <taxon>Pseudomonadota</taxon>
        <taxon>Gammaproteobacteria</taxon>
        <taxon>Lysobacterales</taxon>
        <taxon>Lysobacteraceae</taxon>
        <taxon>Stenotrophomonas</taxon>
        <taxon>Stenotrophomonas maltophilia group</taxon>
    </lineage>
</organism>
<accession>A0AAX1IEA9</accession>
<protein>
    <recommendedName>
        <fullName evidence="4">Lipoprotein</fullName>
    </recommendedName>
</protein>
<evidence type="ECO:0000313" key="2">
    <source>
        <dbReference type="EMBL" id="QNG78662.1"/>
    </source>
</evidence>
<evidence type="ECO:0000313" key="3">
    <source>
        <dbReference type="Proteomes" id="UP000515598"/>
    </source>
</evidence>
<feature type="compositionally biased region" description="Polar residues" evidence="1">
    <location>
        <begin position="186"/>
        <end position="199"/>
    </location>
</feature>
<dbReference type="AlphaFoldDB" id="A0AAX1IEA9"/>
<evidence type="ECO:0000256" key="1">
    <source>
        <dbReference type="SAM" id="MobiDB-lite"/>
    </source>
</evidence>
<reference evidence="2 3" key="1">
    <citation type="submission" date="2020-08" db="EMBL/GenBank/DDBJ databases">
        <title>Phenotypic and transcriptomic analysis of seven clinical Stenotrophomonas maltophilia isolates identify a small set of shared and commonly regulated genes involved in biofilm lifestyle.</title>
        <authorList>
            <person name="Alio I."/>
            <person name="Gudzuhn M."/>
            <person name="Streit W."/>
        </authorList>
    </citation>
    <scope>NUCLEOTIDE SEQUENCE [LARGE SCALE GENOMIC DNA]</scope>
    <source>
        <strain evidence="2 3">UHH_SKK55</strain>
    </source>
</reference>
<gene>
    <name evidence="2" type="ORF">GPNADHDJ_02880</name>
</gene>
<name>A0AAX1IEA9_STEMA</name>
<evidence type="ECO:0008006" key="4">
    <source>
        <dbReference type="Google" id="ProtNLM"/>
    </source>
</evidence>
<feature type="region of interest" description="Disordered" evidence="1">
    <location>
        <begin position="185"/>
        <end position="206"/>
    </location>
</feature>
<dbReference type="EMBL" id="CP060025">
    <property type="protein sequence ID" value="QNG78662.1"/>
    <property type="molecule type" value="Genomic_DNA"/>
</dbReference>
<dbReference type="Proteomes" id="UP000515598">
    <property type="component" value="Chromosome"/>
</dbReference>
<sequence length="227" mass="25277">MFQGSRTILQRHGPLMLKFVPSLAHVALIALITLAAAGCSKERSFPVYRENPAPQDALPIVIRVHDAPVDVPVPSVFVTYEIDPLCLPPVNNWEGVQYEPNQHKVEVQAQRLSATEFSSAVFNDGMEVADYYGRGPCTWTPVLVEASFPFIIDDRPIRASVAALFTEIEGGRTFTAYVKRALPPLTTGQSTERTPTEPSSWYEKMPPEKREEYFPIEVSTRIEGASQ</sequence>